<dbReference type="Proteomes" id="UP000229081">
    <property type="component" value="Chromosome"/>
</dbReference>
<evidence type="ECO:0000313" key="1">
    <source>
        <dbReference type="EMBL" id="ATY30702.1"/>
    </source>
</evidence>
<dbReference type="AlphaFoldDB" id="A0A2K8M9Z0"/>
<accession>A0A2K8M9Z0</accession>
<name>A0A2K8M9Z0_9SPHN</name>
<reference evidence="1 2" key="1">
    <citation type="submission" date="2017-11" db="EMBL/GenBank/DDBJ databases">
        <title>Complete genome sequence of Sphingomonas sp. Strain Cra20, a psychrotolerant potential plant growth promoting rhizobacteria.</title>
        <authorList>
            <person name="Luo Y."/>
        </authorList>
    </citation>
    <scope>NUCLEOTIDE SEQUENCE [LARGE SCALE GENOMIC DNA]</scope>
    <source>
        <strain evidence="1 2">Cra20</strain>
    </source>
</reference>
<gene>
    <name evidence="1" type="ORF">CVN68_00785</name>
</gene>
<protein>
    <submittedName>
        <fullName evidence="1">Uncharacterized protein</fullName>
    </submittedName>
</protein>
<sequence length="85" mass="9714">MLFRVIIDCSLKIDDSEGFINAQFVDVPNEKDAERKAILAVMSLMLVKNFSEQDIGRAEFRVDSVEPFDGVPEGDYQKAFAYYRT</sequence>
<dbReference type="EMBL" id="CP024923">
    <property type="protein sequence ID" value="ATY30702.1"/>
    <property type="molecule type" value="Genomic_DNA"/>
</dbReference>
<organism evidence="1 2">
    <name type="scientific">Sphingomonas psychrotolerans</name>
    <dbReference type="NCBI Taxonomy" id="1327635"/>
    <lineage>
        <taxon>Bacteria</taxon>
        <taxon>Pseudomonadati</taxon>
        <taxon>Pseudomonadota</taxon>
        <taxon>Alphaproteobacteria</taxon>
        <taxon>Sphingomonadales</taxon>
        <taxon>Sphingomonadaceae</taxon>
        <taxon>Sphingomonas</taxon>
    </lineage>
</organism>
<proteinExistence type="predicted"/>
<dbReference type="RefSeq" id="WP_100280516.1">
    <property type="nucleotide sequence ID" value="NZ_CP024923.1"/>
</dbReference>
<keyword evidence="2" id="KW-1185">Reference proteome</keyword>
<dbReference type="KEGG" id="sphc:CVN68_00785"/>
<evidence type="ECO:0000313" key="2">
    <source>
        <dbReference type="Proteomes" id="UP000229081"/>
    </source>
</evidence>